<dbReference type="Gene3D" id="3.30.2010.10">
    <property type="entry name" value="Metalloproteases ('zincins'), catalytic domain"/>
    <property type="match status" value="1"/>
</dbReference>
<dbReference type="HAMAP" id="MF_00188">
    <property type="entry name" value="Pept_M48_protease_HtpX"/>
    <property type="match status" value="1"/>
</dbReference>
<dbReference type="InterPro" id="IPR050083">
    <property type="entry name" value="HtpX_protease"/>
</dbReference>
<evidence type="ECO:0000256" key="3">
    <source>
        <dbReference type="ARBA" id="ARBA00022670"/>
    </source>
</evidence>
<dbReference type="AlphaFoldDB" id="A0A0P7ZPV4"/>
<dbReference type="InterPro" id="IPR001915">
    <property type="entry name" value="Peptidase_M48"/>
</dbReference>
<feature type="transmembrane region" description="Helical" evidence="11">
    <location>
        <begin position="183"/>
        <end position="200"/>
    </location>
</feature>
<gene>
    <name evidence="11 13" type="primary">htpX</name>
    <name evidence="13" type="ORF">HLUCCA11_12495</name>
</gene>
<name>A0A0P7ZPV4_9CYAN</name>
<dbReference type="GO" id="GO:0004222">
    <property type="term" value="F:metalloendopeptidase activity"/>
    <property type="evidence" value="ECO:0007669"/>
    <property type="project" value="UniProtKB-UniRule"/>
</dbReference>
<dbReference type="PATRIC" id="fig|1666911.3.peg.4650"/>
<dbReference type="GO" id="GO:0005886">
    <property type="term" value="C:plasma membrane"/>
    <property type="evidence" value="ECO:0007669"/>
    <property type="project" value="UniProtKB-SubCell"/>
</dbReference>
<evidence type="ECO:0000256" key="1">
    <source>
        <dbReference type="ARBA" id="ARBA00009779"/>
    </source>
</evidence>
<keyword evidence="7 11" id="KW-0862">Zinc</keyword>
<feature type="binding site" evidence="11">
    <location>
        <position position="134"/>
    </location>
    <ligand>
        <name>Zn(2+)</name>
        <dbReference type="ChEBI" id="CHEBI:29105"/>
        <note>catalytic</note>
    </ligand>
</feature>
<evidence type="ECO:0000313" key="13">
    <source>
        <dbReference type="EMBL" id="KPQ34982.1"/>
    </source>
</evidence>
<keyword evidence="2 11" id="KW-1003">Cell membrane</keyword>
<evidence type="ECO:0000256" key="7">
    <source>
        <dbReference type="ARBA" id="ARBA00022833"/>
    </source>
</evidence>
<evidence type="ECO:0000256" key="2">
    <source>
        <dbReference type="ARBA" id="ARBA00022475"/>
    </source>
</evidence>
<accession>A0A0P7ZPV4</accession>
<dbReference type="GO" id="GO:0006508">
    <property type="term" value="P:proteolysis"/>
    <property type="evidence" value="ECO:0007669"/>
    <property type="project" value="UniProtKB-KW"/>
</dbReference>
<evidence type="ECO:0000259" key="12">
    <source>
        <dbReference type="Pfam" id="PF01435"/>
    </source>
</evidence>
<dbReference type="PANTHER" id="PTHR43221">
    <property type="entry name" value="PROTEASE HTPX"/>
    <property type="match status" value="1"/>
</dbReference>
<feature type="binding site" evidence="11">
    <location>
        <position position="138"/>
    </location>
    <ligand>
        <name>Zn(2+)</name>
        <dbReference type="ChEBI" id="CHEBI:29105"/>
        <note>catalytic</note>
    </ligand>
</feature>
<feature type="transmembrane region" description="Helical" evidence="11">
    <location>
        <begin position="148"/>
        <end position="171"/>
    </location>
</feature>
<keyword evidence="3 11" id="KW-0645">Protease</keyword>
<dbReference type="EMBL" id="LJZR01000015">
    <property type="protein sequence ID" value="KPQ34982.1"/>
    <property type="molecule type" value="Genomic_DNA"/>
</dbReference>
<comment type="similarity">
    <text evidence="1 11">Belongs to the peptidase M48B family.</text>
</comment>
<feature type="active site" evidence="11">
    <location>
        <position position="135"/>
    </location>
</feature>
<comment type="cofactor">
    <cofactor evidence="11">
        <name>Zn(2+)</name>
        <dbReference type="ChEBI" id="CHEBI:29105"/>
    </cofactor>
    <text evidence="11">Binds 1 zinc ion per subunit.</text>
</comment>
<reference evidence="13 14" key="1">
    <citation type="submission" date="2015-09" db="EMBL/GenBank/DDBJ databases">
        <title>Identification and resolution of microdiversity through metagenomic sequencing of parallel consortia.</title>
        <authorList>
            <person name="Nelson W.C."/>
            <person name="Romine M.F."/>
            <person name="Lindemann S.R."/>
        </authorList>
    </citation>
    <scope>NUCLEOTIDE SEQUENCE [LARGE SCALE GENOMIC DNA]</scope>
    <source>
        <strain evidence="13">Ana</strain>
    </source>
</reference>
<protein>
    <recommendedName>
        <fullName evidence="11">Protease HtpX homolog</fullName>
        <ecNumber evidence="11">3.4.24.-</ecNumber>
    </recommendedName>
</protein>
<keyword evidence="13" id="KW-0346">Stress response</keyword>
<evidence type="ECO:0000313" key="14">
    <source>
        <dbReference type="Proteomes" id="UP000050465"/>
    </source>
</evidence>
<evidence type="ECO:0000256" key="9">
    <source>
        <dbReference type="ARBA" id="ARBA00023049"/>
    </source>
</evidence>
<feature type="transmembrane region" description="Helical" evidence="11">
    <location>
        <begin position="34"/>
        <end position="51"/>
    </location>
</feature>
<evidence type="ECO:0000256" key="4">
    <source>
        <dbReference type="ARBA" id="ARBA00022692"/>
    </source>
</evidence>
<sequence>MAGINQLKTLLLLALLSGLIVLAGYLLVGDEQGLYYGLGFAALGSFGSWYYSDRAALSAFKAQPTSRAEAPELFDRIQTLSDRAAVPNPTLYIVPSESPNAFATGRDPNHAAIALTKGIIDLLPPDELDAVIAHELTHVRNRDTLTQAVAGTLAGSLTYLGRILTFGALYFPVARVGRRGNNPIAILFLLVVGPLSAGLLRMAISRTREYAADAGAAEITQNPLALVRALEKLDAIGQEVPIHGNPAFTPLFIVNPLSKKGLMALFLTHPPTEDRIERLKLLAQKQETSVEIPQALSPVV</sequence>
<dbReference type="GO" id="GO:0008270">
    <property type="term" value="F:zinc ion binding"/>
    <property type="evidence" value="ECO:0007669"/>
    <property type="project" value="UniProtKB-UniRule"/>
</dbReference>
<evidence type="ECO:0000256" key="6">
    <source>
        <dbReference type="ARBA" id="ARBA00022801"/>
    </source>
</evidence>
<dbReference type="Pfam" id="PF01435">
    <property type="entry name" value="Peptidase_M48"/>
    <property type="match status" value="1"/>
</dbReference>
<dbReference type="Proteomes" id="UP000050465">
    <property type="component" value="Unassembled WGS sequence"/>
</dbReference>
<evidence type="ECO:0000256" key="11">
    <source>
        <dbReference type="HAMAP-Rule" id="MF_00188"/>
    </source>
</evidence>
<dbReference type="InterPro" id="IPR022919">
    <property type="entry name" value="Pept_M48_protease_HtpX"/>
</dbReference>
<keyword evidence="8 11" id="KW-1133">Transmembrane helix</keyword>
<dbReference type="STRING" id="1666911.HLUCCA11_12495"/>
<proteinExistence type="inferred from homology"/>
<comment type="caution">
    <text evidence="13">The sequence shown here is derived from an EMBL/GenBank/DDBJ whole genome shotgun (WGS) entry which is preliminary data.</text>
</comment>
<feature type="transmembrane region" description="Helical" evidence="11">
    <location>
        <begin position="9"/>
        <end position="28"/>
    </location>
</feature>
<keyword evidence="10 11" id="KW-0472">Membrane</keyword>
<feature type="domain" description="Peptidase M48" evidence="12">
    <location>
        <begin position="69"/>
        <end position="280"/>
    </location>
</feature>
<dbReference type="EC" id="3.4.24.-" evidence="11"/>
<keyword evidence="9 11" id="KW-0482">Metalloprotease</keyword>
<feature type="binding site" evidence="11">
    <location>
        <position position="209"/>
    </location>
    <ligand>
        <name>Zn(2+)</name>
        <dbReference type="ChEBI" id="CHEBI:29105"/>
        <note>catalytic</note>
    </ligand>
</feature>
<keyword evidence="5 11" id="KW-0479">Metal-binding</keyword>
<comment type="subcellular location">
    <subcellularLocation>
        <location evidence="11">Cell membrane</location>
        <topology evidence="11">Multi-pass membrane protein</topology>
    </subcellularLocation>
</comment>
<organism evidence="13 14">
    <name type="scientific">Phormidesmis priestleyi Ana</name>
    <dbReference type="NCBI Taxonomy" id="1666911"/>
    <lineage>
        <taxon>Bacteria</taxon>
        <taxon>Bacillati</taxon>
        <taxon>Cyanobacteriota</taxon>
        <taxon>Cyanophyceae</taxon>
        <taxon>Leptolyngbyales</taxon>
        <taxon>Leptolyngbyaceae</taxon>
        <taxon>Phormidesmis</taxon>
    </lineage>
</organism>
<evidence type="ECO:0000256" key="10">
    <source>
        <dbReference type="ARBA" id="ARBA00023136"/>
    </source>
</evidence>
<dbReference type="PANTHER" id="PTHR43221:SF2">
    <property type="entry name" value="PROTEASE HTPX HOMOLOG"/>
    <property type="match status" value="1"/>
</dbReference>
<keyword evidence="6 11" id="KW-0378">Hydrolase</keyword>
<evidence type="ECO:0000256" key="5">
    <source>
        <dbReference type="ARBA" id="ARBA00022723"/>
    </source>
</evidence>
<evidence type="ECO:0000256" key="8">
    <source>
        <dbReference type="ARBA" id="ARBA00022989"/>
    </source>
</evidence>
<keyword evidence="4 11" id="KW-0812">Transmembrane</keyword>